<dbReference type="HOGENOM" id="CLU_1896830_0_0_1"/>
<organism evidence="2 3">
    <name type="scientific">Oidiodendron maius (strain Zn)</name>
    <dbReference type="NCBI Taxonomy" id="913774"/>
    <lineage>
        <taxon>Eukaryota</taxon>
        <taxon>Fungi</taxon>
        <taxon>Dikarya</taxon>
        <taxon>Ascomycota</taxon>
        <taxon>Pezizomycotina</taxon>
        <taxon>Leotiomycetes</taxon>
        <taxon>Leotiomycetes incertae sedis</taxon>
        <taxon>Myxotrichaceae</taxon>
        <taxon>Oidiodendron</taxon>
    </lineage>
</organism>
<keyword evidence="3" id="KW-1185">Reference proteome</keyword>
<keyword evidence="1" id="KW-0732">Signal</keyword>
<dbReference type="InParanoid" id="A0A0C3H246"/>
<evidence type="ECO:0000313" key="3">
    <source>
        <dbReference type="Proteomes" id="UP000054321"/>
    </source>
</evidence>
<dbReference type="EMBL" id="KN832882">
    <property type="protein sequence ID" value="KIM97474.1"/>
    <property type="molecule type" value="Genomic_DNA"/>
</dbReference>
<name>A0A0C3H246_OIDMZ</name>
<feature type="chain" id="PRO_5002178007" evidence="1">
    <location>
        <begin position="30"/>
        <end position="134"/>
    </location>
</feature>
<accession>A0A0C3H246</accession>
<reference evidence="3" key="2">
    <citation type="submission" date="2015-01" db="EMBL/GenBank/DDBJ databases">
        <title>Evolutionary Origins and Diversification of the Mycorrhizal Mutualists.</title>
        <authorList>
            <consortium name="DOE Joint Genome Institute"/>
            <consortium name="Mycorrhizal Genomics Consortium"/>
            <person name="Kohler A."/>
            <person name="Kuo A."/>
            <person name="Nagy L.G."/>
            <person name="Floudas D."/>
            <person name="Copeland A."/>
            <person name="Barry K.W."/>
            <person name="Cichocki N."/>
            <person name="Veneault-Fourrey C."/>
            <person name="LaButti K."/>
            <person name="Lindquist E.A."/>
            <person name="Lipzen A."/>
            <person name="Lundell T."/>
            <person name="Morin E."/>
            <person name="Murat C."/>
            <person name="Riley R."/>
            <person name="Ohm R."/>
            <person name="Sun H."/>
            <person name="Tunlid A."/>
            <person name="Henrissat B."/>
            <person name="Grigoriev I.V."/>
            <person name="Hibbett D.S."/>
            <person name="Martin F."/>
        </authorList>
    </citation>
    <scope>NUCLEOTIDE SEQUENCE [LARGE SCALE GENOMIC DNA]</scope>
    <source>
        <strain evidence="3">Zn</strain>
    </source>
</reference>
<proteinExistence type="predicted"/>
<dbReference type="Proteomes" id="UP000054321">
    <property type="component" value="Unassembled WGS sequence"/>
</dbReference>
<gene>
    <name evidence="2" type="ORF">OIDMADRAFT_32459</name>
</gene>
<evidence type="ECO:0000313" key="2">
    <source>
        <dbReference type="EMBL" id="KIM97474.1"/>
    </source>
</evidence>
<evidence type="ECO:0000256" key="1">
    <source>
        <dbReference type="SAM" id="SignalP"/>
    </source>
</evidence>
<dbReference type="AlphaFoldDB" id="A0A0C3H246"/>
<feature type="signal peptide" evidence="1">
    <location>
        <begin position="1"/>
        <end position="29"/>
    </location>
</feature>
<protein>
    <submittedName>
        <fullName evidence="2">Uncharacterized protein</fullName>
    </submittedName>
</protein>
<sequence>MKRSFKASNSSLLNLGPFFGLLFVTPAEALAFCGSVAGFSEAARFPAHVIIVAAVKDNSDLVSYSLIVLRDSLAEQMREALEANTKAMTAVIREIRKLRLGSLGYLHVIESLKVVFLGLPWVPLLIEPLMTPTT</sequence>
<reference evidence="2 3" key="1">
    <citation type="submission" date="2014-04" db="EMBL/GenBank/DDBJ databases">
        <authorList>
            <consortium name="DOE Joint Genome Institute"/>
            <person name="Kuo A."/>
            <person name="Martino E."/>
            <person name="Perotto S."/>
            <person name="Kohler A."/>
            <person name="Nagy L.G."/>
            <person name="Floudas D."/>
            <person name="Copeland A."/>
            <person name="Barry K.W."/>
            <person name="Cichocki N."/>
            <person name="Veneault-Fourrey C."/>
            <person name="LaButti K."/>
            <person name="Lindquist E.A."/>
            <person name="Lipzen A."/>
            <person name="Lundell T."/>
            <person name="Morin E."/>
            <person name="Murat C."/>
            <person name="Sun H."/>
            <person name="Tunlid A."/>
            <person name="Henrissat B."/>
            <person name="Grigoriev I.V."/>
            <person name="Hibbett D.S."/>
            <person name="Martin F."/>
            <person name="Nordberg H.P."/>
            <person name="Cantor M.N."/>
            <person name="Hua S.X."/>
        </authorList>
    </citation>
    <scope>NUCLEOTIDE SEQUENCE [LARGE SCALE GENOMIC DNA]</scope>
    <source>
        <strain evidence="2 3">Zn</strain>
    </source>
</reference>